<reference evidence="2" key="2">
    <citation type="submission" date="2021-12" db="EMBL/GenBank/DDBJ databases">
        <title>Resequencing data analysis of finger millet.</title>
        <authorList>
            <person name="Hatakeyama M."/>
            <person name="Aluri S."/>
            <person name="Balachadran M.T."/>
            <person name="Sivarajan S.R."/>
            <person name="Poveda L."/>
            <person name="Shimizu-Inatsugi R."/>
            <person name="Schlapbach R."/>
            <person name="Sreeman S.M."/>
            <person name="Shimizu K.K."/>
        </authorList>
    </citation>
    <scope>NUCLEOTIDE SEQUENCE</scope>
</reference>
<feature type="compositionally biased region" description="Basic and acidic residues" evidence="1">
    <location>
        <begin position="93"/>
        <end position="104"/>
    </location>
</feature>
<dbReference type="PANTHER" id="PTHR36072:SF2">
    <property type="entry name" value="OS01G0531000 PROTEIN"/>
    <property type="match status" value="1"/>
</dbReference>
<gene>
    <name evidence="2" type="primary">ga03209</name>
    <name evidence="2" type="ORF">PR202_ga03209</name>
</gene>
<evidence type="ECO:0000313" key="2">
    <source>
        <dbReference type="EMBL" id="GJM87271.1"/>
    </source>
</evidence>
<organism evidence="2 3">
    <name type="scientific">Eleusine coracana subsp. coracana</name>
    <dbReference type="NCBI Taxonomy" id="191504"/>
    <lineage>
        <taxon>Eukaryota</taxon>
        <taxon>Viridiplantae</taxon>
        <taxon>Streptophyta</taxon>
        <taxon>Embryophyta</taxon>
        <taxon>Tracheophyta</taxon>
        <taxon>Spermatophyta</taxon>
        <taxon>Magnoliopsida</taxon>
        <taxon>Liliopsida</taxon>
        <taxon>Poales</taxon>
        <taxon>Poaceae</taxon>
        <taxon>PACMAD clade</taxon>
        <taxon>Chloridoideae</taxon>
        <taxon>Cynodonteae</taxon>
        <taxon>Eleusininae</taxon>
        <taxon>Eleusine</taxon>
    </lineage>
</organism>
<feature type="region of interest" description="Disordered" evidence="1">
    <location>
        <begin position="148"/>
        <end position="215"/>
    </location>
</feature>
<evidence type="ECO:0000256" key="1">
    <source>
        <dbReference type="SAM" id="MobiDB-lite"/>
    </source>
</evidence>
<dbReference type="EMBL" id="BQKI01000001">
    <property type="protein sequence ID" value="GJM87271.1"/>
    <property type="molecule type" value="Genomic_DNA"/>
</dbReference>
<protein>
    <submittedName>
        <fullName evidence="2">Uncharacterized protein</fullName>
    </submittedName>
</protein>
<reference evidence="2" key="1">
    <citation type="journal article" date="2018" name="DNA Res.">
        <title>Multiple hybrid de novo genome assembly of finger millet, an orphan allotetraploid crop.</title>
        <authorList>
            <person name="Hatakeyama M."/>
            <person name="Aluri S."/>
            <person name="Balachadran M.T."/>
            <person name="Sivarajan S.R."/>
            <person name="Patrignani A."/>
            <person name="Gruter S."/>
            <person name="Poveda L."/>
            <person name="Shimizu-Inatsugi R."/>
            <person name="Baeten J."/>
            <person name="Francoijs K.J."/>
            <person name="Nataraja K.N."/>
            <person name="Reddy Y.A.N."/>
            <person name="Phadnis S."/>
            <person name="Ravikumar R.L."/>
            <person name="Schlapbach R."/>
            <person name="Sreeman S.M."/>
            <person name="Shimizu K.K."/>
        </authorList>
    </citation>
    <scope>NUCLEOTIDE SEQUENCE</scope>
</reference>
<evidence type="ECO:0000313" key="3">
    <source>
        <dbReference type="Proteomes" id="UP001054889"/>
    </source>
</evidence>
<dbReference type="Proteomes" id="UP001054889">
    <property type="component" value="Unassembled WGS sequence"/>
</dbReference>
<feature type="compositionally biased region" description="Polar residues" evidence="1">
    <location>
        <begin position="187"/>
        <end position="198"/>
    </location>
</feature>
<sequence>MDSTYRNFRGNKSNTRTQDIKEVSKHSQTAILQVNLSARFTELTSERTEQSERLELNLPTDCKMEDGATLSSVESGHLALSTVEEGSVQKVELENGNEHTHETEPVSSRDTSKRIETSEANDTPEAELMVGSKFVTPQKNKLMDLAEPFSTKGTRNKKGEASQSVASKTLSSCSKSVPNNSRKHSKSATSDATQVSGSSRKRARKGWTTLRQIAEKDEMERKEKMGNFVIPFFMQ</sequence>
<accession>A0AAV5BLE0</accession>
<feature type="compositionally biased region" description="Polar residues" evidence="1">
    <location>
        <begin position="161"/>
        <end position="180"/>
    </location>
</feature>
<name>A0AAV5BLE0_ELECO</name>
<keyword evidence="3" id="KW-1185">Reference proteome</keyword>
<dbReference type="AlphaFoldDB" id="A0AAV5BLE0"/>
<proteinExistence type="predicted"/>
<feature type="region of interest" description="Disordered" evidence="1">
    <location>
        <begin position="93"/>
        <end position="135"/>
    </location>
</feature>
<comment type="caution">
    <text evidence="2">The sequence shown here is derived from an EMBL/GenBank/DDBJ whole genome shotgun (WGS) entry which is preliminary data.</text>
</comment>
<dbReference type="PANTHER" id="PTHR36072">
    <property type="entry name" value="OS01G0541600 PROTEIN"/>
    <property type="match status" value="1"/>
</dbReference>